<dbReference type="NCBIfam" id="NF005919">
    <property type="entry name" value="PRK07920.1"/>
    <property type="match status" value="1"/>
</dbReference>
<keyword evidence="2" id="KW-1003">Cell membrane</keyword>
<accession>A0A2A2WV36</accession>
<comment type="subcellular location">
    <subcellularLocation>
        <location evidence="1">Cell inner membrane</location>
    </subcellularLocation>
</comment>
<evidence type="ECO:0000256" key="1">
    <source>
        <dbReference type="ARBA" id="ARBA00004533"/>
    </source>
</evidence>
<name>A0A2A2WV36_9ACTN</name>
<reference evidence="8" key="1">
    <citation type="submission" date="2017-09" db="EMBL/GenBank/DDBJ databases">
        <authorList>
            <person name="Zhang Y."/>
            <person name="Huang X."/>
            <person name="Liu J."/>
            <person name="Lu L."/>
            <person name="Peng K."/>
        </authorList>
    </citation>
    <scope>NUCLEOTIDE SEQUENCE [LARGE SCALE GENOMIC DNA]</scope>
    <source>
        <strain evidence="8">S-XJ-1</strain>
    </source>
</reference>
<dbReference type="RefSeq" id="WP_095716858.1">
    <property type="nucleotide sequence ID" value="NZ_NTGA01000001.1"/>
</dbReference>
<dbReference type="Pfam" id="PF03279">
    <property type="entry name" value="Lip_A_acyltrans"/>
    <property type="match status" value="1"/>
</dbReference>
<dbReference type="Proteomes" id="UP000218810">
    <property type="component" value="Unassembled WGS sequence"/>
</dbReference>
<protein>
    <submittedName>
        <fullName evidence="7">Phosphatidylinositol mannoside acyltransferase</fullName>
    </submittedName>
</protein>
<comment type="caution">
    <text evidence="7">The sequence shown here is derived from an EMBL/GenBank/DDBJ whole genome shotgun (WGS) entry which is preliminary data.</text>
</comment>
<proteinExistence type="predicted"/>
<evidence type="ECO:0000256" key="4">
    <source>
        <dbReference type="ARBA" id="ARBA00022679"/>
    </source>
</evidence>
<keyword evidence="6 7" id="KW-0012">Acyltransferase</keyword>
<dbReference type="GO" id="GO:0016746">
    <property type="term" value="F:acyltransferase activity"/>
    <property type="evidence" value="ECO:0007669"/>
    <property type="project" value="UniProtKB-KW"/>
</dbReference>
<keyword evidence="5" id="KW-0472">Membrane</keyword>
<dbReference type="InterPro" id="IPR004960">
    <property type="entry name" value="LipA_acyltrans"/>
</dbReference>
<sequence length="302" mass="33375">MTRTGQRLSDLGYAAGWAVVRALPEPVARALFRAGADLAARRQGEDSQLRRNLARVLGVEPAQVPDDLVRDSFRSYARYWREAFRLPSMDREAVAREMDRTIEGVEHLDAALAGGRGVIVALPHSANWDLGGTWLARRYGTFATVAERLEPESLYQRFLAYRESLGFTIYPHTGGPTPPFEALREFLARGGIVCLPGERDLRHTGVPVTFFGETTRMPAGAARLAVETGAPLLVAQFWYPDEETMRVRITPPVDVSGGVVAGVQAMADLFAEGIARHPADWHMLQPLWLADLSADRRARIEG</sequence>
<dbReference type="PANTHER" id="PTHR30606">
    <property type="entry name" value="LIPID A BIOSYNTHESIS LAUROYL ACYLTRANSFERASE"/>
    <property type="match status" value="1"/>
</dbReference>
<dbReference type="EMBL" id="NTGA01000001">
    <property type="protein sequence ID" value="PAY25028.1"/>
    <property type="molecule type" value="Genomic_DNA"/>
</dbReference>
<dbReference type="OrthoDB" id="9803456at2"/>
<dbReference type="PANTHER" id="PTHR30606:SF10">
    <property type="entry name" value="PHOSPHATIDYLINOSITOL MANNOSIDE ACYLTRANSFERASE"/>
    <property type="match status" value="1"/>
</dbReference>
<evidence type="ECO:0000256" key="5">
    <source>
        <dbReference type="ARBA" id="ARBA00023136"/>
    </source>
</evidence>
<evidence type="ECO:0000256" key="2">
    <source>
        <dbReference type="ARBA" id="ARBA00022475"/>
    </source>
</evidence>
<keyword evidence="3" id="KW-0997">Cell inner membrane</keyword>
<dbReference type="CDD" id="cd07984">
    <property type="entry name" value="LPLAT_LABLAT-like"/>
    <property type="match status" value="1"/>
</dbReference>
<keyword evidence="8" id="KW-1185">Reference proteome</keyword>
<gene>
    <name evidence="7" type="ORF">CEY15_00760</name>
</gene>
<dbReference type="GO" id="GO:0009247">
    <property type="term" value="P:glycolipid biosynthetic process"/>
    <property type="evidence" value="ECO:0007669"/>
    <property type="project" value="UniProtKB-ARBA"/>
</dbReference>
<organism evidence="7 8">
    <name type="scientific">Dietzia natronolimnaea</name>
    <dbReference type="NCBI Taxonomy" id="161920"/>
    <lineage>
        <taxon>Bacteria</taxon>
        <taxon>Bacillati</taxon>
        <taxon>Actinomycetota</taxon>
        <taxon>Actinomycetes</taxon>
        <taxon>Mycobacteriales</taxon>
        <taxon>Dietziaceae</taxon>
        <taxon>Dietzia</taxon>
    </lineage>
</organism>
<keyword evidence="4 7" id="KW-0808">Transferase</keyword>
<evidence type="ECO:0000313" key="8">
    <source>
        <dbReference type="Proteomes" id="UP000218810"/>
    </source>
</evidence>
<dbReference type="GO" id="GO:0005886">
    <property type="term" value="C:plasma membrane"/>
    <property type="evidence" value="ECO:0007669"/>
    <property type="project" value="UniProtKB-SubCell"/>
</dbReference>
<evidence type="ECO:0000256" key="6">
    <source>
        <dbReference type="ARBA" id="ARBA00023315"/>
    </source>
</evidence>
<evidence type="ECO:0000256" key="3">
    <source>
        <dbReference type="ARBA" id="ARBA00022519"/>
    </source>
</evidence>
<evidence type="ECO:0000313" key="7">
    <source>
        <dbReference type="EMBL" id="PAY25028.1"/>
    </source>
</evidence>
<dbReference type="AlphaFoldDB" id="A0A2A2WV36"/>